<evidence type="ECO:0000256" key="5">
    <source>
        <dbReference type="ARBA" id="ARBA00022989"/>
    </source>
</evidence>
<dbReference type="InterPro" id="IPR050360">
    <property type="entry name" value="MFS_Sugar_Transporters"/>
</dbReference>
<proteinExistence type="inferred from homology"/>
<gene>
    <name evidence="11" type="ORF">BJX67DRAFT_386505</name>
</gene>
<feature type="transmembrane region" description="Helical" evidence="9">
    <location>
        <begin position="12"/>
        <end position="32"/>
    </location>
</feature>
<evidence type="ECO:0000313" key="12">
    <source>
        <dbReference type="Proteomes" id="UP001610432"/>
    </source>
</evidence>
<keyword evidence="5 9" id="KW-1133">Transmembrane helix</keyword>
<sequence length="524" mass="57507">MRQLNTMFEPRGKVLNVMISAACSMGFLLFGYDQGVMGGAIGSSSFVRQFNHPSPLQQGLITGLYDLGCLVGSIATFIIGERLGRRKSIYVGCIIVIVGTVLQVTARTVAHLIVGRIVTGAGVGIMTSIVPTWQSEVTGADERGIYLTVQSANINTGFVLSNWISLGASYATSEFQWIFPIAMQVIFAVYLLVTVLFLVESPRWVANHISLDEATRIIARLHNKDETHEDVFKVREEIRLALEEETPPSWADLFRNGCQQNLRRMLLGFGVLYMQQLTGINSIAYYFPVVLTEYLPVSSSMAHIIAAVAATQYLMFSFVPILFIERIGRRTILIWGAVALMVLSALIAVGFNIPGQGGAIMTCVMYCLFYDAFAMSYLNVPWMYAPEINSLRMRSKGGAIASASNWLFNGIVVTVTPSSLASIGYKYYVVWAVFNASFIPMVYFLYPEVRGLSLEQIDHIFEGRGYGWSCLTQGVRESVKGAAAIEAARPRATGGDVEADPSSENSDKDEPGTVGVENVKRGET</sequence>
<feature type="domain" description="Major facilitator superfamily (MFS) profile" evidence="10">
    <location>
        <begin position="19"/>
        <end position="450"/>
    </location>
</feature>
<feature type="transmembrane region" description="Helical" evidence="9">
    <location>
        <begin position="427"/>
        <end position="446"/>
    </location>
</feature>
<protein>
    <submittedName>
        <fullName evidence="11">General substrate transporter</fullName>
    </submittedName>
</protein>
<name>A0ABR4L628_9EURO</name>
<dbReference type="InterPro" id="IPR003663">
    <property type="entry name" value="Sugar/inositol_transpt"/>
</dbReference>
<feature type="transmembrane region" description="Helical" evidence="9">
    <location>
        <begin position="60"/>
        <end position="80"/>
    </location>
</feature>
<feature type="transmembrane region" description="Helical" evidence="9">
    <location>
        <begin position="331"/>
        <end position="353"/>
    </location>
</feature>
<feature type="transmembrane region" description="Helical" evidence="9">
    <location>
        <begin position="359"/>
        <end position="378"/>
    </location>
</feature>
<feature type="transmembrane region" description="Helical" evidence="9">
    <location>
        <begin position="177"/>
        <end position="199"/>
    </location>
</feature>
<evidence type="ECO:0000256" key="9">
    <source>
        <dbReference type="SAM" id="Phobius"/>
    </source>
</evidence>
<accession>A0ABR4L628</accession>
<evidence type="ECO:0000256" key="2">
    <source>
        <dbReference type="ARBA" id="ARBA00010992"/>
    </source>
</evidence>
<comment type="subcellular location">
    <subcellularLocation>
        <location evidence="1">Membrane</location>
        <topology evidence="1">Multi-pass membrane protein</topology>
    </subcellularLocation>
</comment>
<keyword evidence="3 7" id="KW-0813">Transport</keyword>
<evidence type="ECO:0000256" key="4">
    <source>
        <dbReference type="ARBA" id="ARBA00022692"/>
    </source>
</evidence>
<evidence type="ECO:0000256" key="7">
    <source>
        <dbReference type="RuleBase" id="RU003346"/>
    </source>
</evidence>
<organism evidence="11 12">
    <name type="scientific">Aspergillus lucknowensis</name>
    <dbReference type="NCBI Taxonomy" id="176173"/>
    <lineage>
        <taxon>Eukaryota</taxon>
        <taxon>Fungi</taxon>
        <taxon>Dikarya</taxon>
        <taxon>Ascomycota</taxon>
        <taxon>Pezizomycotina</taxon>
        <taxon>Eurotiomycetes</taxon>
        <taxon>Eurotiomycetidae</taxon>
        <taxon>Eurotiales</taxon>
        <taxon>Aspergillaceae</taxon>
        <taxon>Aspergillus</taxon>
        <taxon>Aspergillus subgen. Nidulantes</taxon>
    </lineage>
</organism>
<dbReference type="PANTHER" id="PTHR48022:SF28">
    <property type="entry name" value="MAJOR FACILITATOR SUPERFAMILY (MFS) PROFILE DOMAIN-CONTAINING PROTEIN-RELATED"/>
    <property type="match status" value="1"/>
</dbReference>
<comment type="similarity">
    <text evidence="2 7">Belongs to the major facilitator superfamily. Sugar transporter (TC 2.A.1.1) family.</text>
</comment>
<dbReference type="Proteomes" id="UP001610432">
    <property type="component" value="Unassembled WGS sequence"/>
</dbReference>
<evidence type="ECO:0000256" key="3">
    <source>
        <dbReference type="ARBA" id="ARBA00022448"/>
    </source>
</evidence>
<reference evidence="11 12" key="1">
    <citation type="submission" date="2024-07" db="EMBL/GenBank/DDBJ databases">
        <title>Section-level genome sequencing and comparative genomics of Aspergillus sections Usti and Cavernicolus.</title>
        <authorList>
            <consortium name="Lawrence Berkeley National Laboratory"/>
            <person name="Nybo J.L."/>
            <person name="Vesth T.C."/>
            <person name="Theobald S."/>
            <person name="Frisvad J.C."/>
            <person name="Larsen T.O."/>
            <person name="Kjaerboelling I."/>
            <person name="Rothschild-Mancinelli K."/>
            <person name="Lyhne E.K."/>
            <person name="Kogle M.E."/>
            <person name="Barry K."/>
            <person name="Clum A."/>
            <person name="Na H."/>
            <person name="Ledsgaard L."/>
            <person name="Lin J."/>
            <person name="Lipzen A."/>
            <person name="Kuo A."/>
            <person name="Riley R."/>
            <person name="Mondo S."/>
            <person name="Labutti K."/>
            <person name="Haridas S."/>
            <person name="Pangalinan J."/>
            <person name="Salamov A.A."/>
            <person name="Simmons B.A."/>
            <person name="Magnuson J.K."/>
            <person name="Chen J."/>
            <person name="Drula E."/>
            <person name="Henrissat B."/>
            <person name="Wiebenga A."/>
            <person name="Lubbers R.J."/>
            <person name="Gomes A.C."/>
            <person name="Macurrencykelacurrency M.R."/>
            <person name="Stajich J."/>
            <person name="Grigoriev I.V."/>
            <person name="Mortensen U.H."/>
            <person name="De Vries R.P."/>
            <person name="Baker S.E."/>
            <person name="Andersen M.R."/>
        </authorList>
    </citation>
    <scope>NUCLEOTIDE SEQUENCE [LARGE SCALE GENOMIC DNA]</scope>
    <source>
        <strain evidence="11 12">CBS 449.75</strain>
    </source>
</reference>
<dbReference type="GeneID" id="98149151"/>
<feature type="transmembrane region" description="Helical" evidence="9">
    <location>
        <begin position="265"/>
        <end position="288"/>
    </location>
</feature>
<keyword evidence="12" id="KW-1185">Reference proteome</keyword>
<dbReference type="PROSITE" id="PS50850">
    <property type="entry name" value="MFS"/>
    <property type="match status" value="1"/>
</dbReference>
<feature type="transmembrane region" description="Helical" evidence="9">
    <location>
        <begin position="89"/>
        <end position="106"/>
    </location>
</feature>
<dbReference type="Gene3D" id="1.20.1250.20">
    <property type="entry name" value="MFS general substrate transporter like domains"/>
    <property type="match status" value="1"/>
</dbReference>
<keyword evidence="6 9" id="KW-0472">Membrane</keyword>
<keyword evidence="4 9" id="KW-0812">Transmembrane</keyword>
<evidence type="ECO:0000313" key="11">
    <source>
        <dbReference type="EMBL" id="KAL2859935.1"/>
    </source>
</evidence>
<comment type="caution">
    <text evidence="11">The sequence shown here is derived from an EMBL/GenBank/DDBJ whole genome shotgun (WGS) entry which is preliminary data.</text>
</comment>
<dbReference type="PRINTS" id="PR00171">
    <property type="entry name" value="SUGRTRNSPORT"/>
</dbReference>
<dbReference type="Pfam" id="PF00083">
    <property type="entry name" value="Sugar_tr"/>
    <property type="match status" value="1"/>
</dbReference>
<dbReference type="NCBIfam" id="TIGR00879">
    <property type="entry name" value="SP"/>
    <property type="match status" value="1"/>
</dbReference>
<evidence type="ECO:0000256" key="1">
    <source>
        <dbReference type="ARBA" id="ARBA00004141"/>
    </source>
</evidence>
<dbReference type="EMBL" id="JBFXLQ010000094">
    <property type="protein sequence ID" value="KAL2859935.1"/>
    <property type="molecule type" value="Genomic_DNA"/>
</dbReference>
<feature type="transmembrane region" description="Helical" evidence="9">
    <location>
        <begin position="300"/>
        <end position="324"/>
    </location>
</feature>
<evidence type="ECO:0000256" key="8">
    <source>
        <dbReference type="SAM" id="MobiDB-lite"/>
    </source>
</evidence>
<evidence type="ECO:0000259" key="10">
    <source>
        <dbReference type="PROSITE" id="PS50850"/>
    </source>
</evidence>
<dbReference type="InterPro" id="IPR020846">
    <property type="entry name" value="MFS_dom"/>
</dbReference>
<dbReference type="InterPro" id="IPR036259">
    <property type="entry name" value="MFS_trans_sf"/>
</dbReference>
<dbReference type="RefSeq" id="XP_070880491.1">
    <property type="nucleotide sequence ID" value="XM_071034079.1"/>
</dbReference>
<dbReference type="InterPro" id="IPR005828">
    <property type="entry name" value="MFS_sugar_transport-like"/>
</dbReference>
<evidence type="ECO:0000256" key="6">
    <source>
        <dbReference type="ARBA" id="ARBA00023136"/>
    </source>
</evidence>
<feature type="region of interest" description="Disordered" evidence="8">
    <location>
        <begin position="487"/>
        <end position="524"/>
    </location>
</feature>
<dbReference type="PANTHER" id="PTHR48022">
    <property type="entry name" value="PLASTIDIC GLUCOSE TRANSPORTER 4"/>
    <property type="match status" value="1"/>
</dbReference>
<dbReference type="SUPFAM" id="SSF103473">
    <property type="entry name" value="MFS general substrate transporter"/>
    <property type="match status" value="1"/>
</dbReference>
<feature type="transmembrane region" description="Helical" evidence="9">
    <location>
        <begin position="399"/>
        <end position="421"/>
    </location>
</feature>